<dbReference type="GO" id="GO:0051381">
    <property type="term" value="F:histamine binding"/>
    <property type="evidence" value="ECO:0007669"/>
    <property type="project" value="InterPro"/>
</dbReference>
<evidence type="ECO:0000256" key="1">
    <source>
        <dbReference type="SAM" id="SignalP"/>
    </source>
</evidence>
<dbReference type="InterPro" id="IPR012674">
    <property type="entry name" value="Calycin"/>
</dbReference>
<dbReference type="GO" id="GO:0000302">
    <property type="term" value="P:response to reactive oxygen species"/>
    <property type="evidence" value="ECO:0007669"/>
    <property type="project" value="TreeGrafter"/>
</dbReference>
<dbReference type="GO" id="GO:0070026">
    <property type="term" value="F:nitric oxide binding"/>
    <property type="evidence" value="ECO:0007669"/>
    <property type="project" value="InterPro"/>
</dbReference>
<reference evidence="3" key="1">
    <citation type="journal article" date="2017" name="Mol. Cell. Proteomics">
        <title>Melt with this kiss: Paralysing and liquefying venom of the assassin bug Pristhesancus plagipennis (Hemiptera: Reduviidae).</title>
        <authorList>
            <person name="Walker A.A."/>
            <person name="Madio B."/>
            <person name="Jin J."/>
            <person name="Undheim E.A."/>
            <person name="Fry B.G."/>
            <person name="King G.F."/>
        </authorList>
    </citation>
    <scope>NUCLEOTIDE SEQUENCE</scope>
    <source>
        <tissue evidence="3">Labial/venom glands</tissue>
    </source>
</reference>
<protein>
    <submittedName>
        <fullName evidence="3">Triabin-like protein 3</fullName>
    </submittedName>
</protein>
<evidence type="ECO:0000313" key="3">
    <source>
        <dbReference type="EMBL" id="AQM58295.1"/>
    </source>
</evidence>
<dbReference type="PANTHER" id="PTHR10612:SF34">
    <property type="entry name" value="APOLIPOPROTEIN D"/>
    <property type="match status" value="1"/>
</dbReference>
<dbReference type="AlphaFoldDB" id="A0A1Q1NP39"/>
<sequence>MSLSAALILVVLVSLSSAVPLKETCRKLPAKHHFDVKAYYSGKWYGTHAYSPSMPKGTNLGVCAITKAEILQTLVREVYSVYVPDVDEYMYSEGFIALHDFEKGVAKFVEEVRIVDKDGKPLIKEFVAEPLTIIDTDYKNYSIVYFCTEQNDGKLLSSYSILSRVQDPEQVHPNVEVVLNRLGLKLEDFASNKGLNCKEDPNF</sequence>
<feature type="signal peptide" evidence="1">
    <location>
        <begin position="1"/>
        <end position="18"/>
    </location>
</feature>
<dbReference type="SUPFAM" id="SSF50814">
    <property type="entry name" value="Lipocalins"/>
    <property type="match status" value="1"/>
</dbReference>
<evidence type="ECO:0000259" key="2">
    <source>
        <dbReference type="Pfam" id="PF02087"/>
    </source>
</evidence>
<organism evidence="3">
    <name type="scientific">Pristhesancus plagipennis</name>
    <name type="common">Common assassin bug</name>
    <dbReference type="NCBI Taxonomy" id="1955184"/>
    <lineage>
        <taxon>Eukaryota</taxon>
        <taxon>Metazoa</taxon>
        <taxon>Ecdysozoa</taxon>
        <taxon>Arthropoda</taxon>
        <taxon>Hexapoda</taxon>
        <taxon>Insecta</taxon>
        <taxon>Pterygota</taxon>
        <taxon>Neoptera</taxon>
        <taxon>Paraneoptera</taxon>
        <taxon>Hemiptera</taxon>
        <taxon>Heteroptera</taxon>
        <taxon>Panheteroptera</taxon>
        <taxon>Cimicomorpha</taxon>
        <taxon>Reduviidae</taxon>
        <taxon>Harpactorinae</taxon>
        <taxon>Harpactorini</taxon>
        <taxon>Pristhesancus</taxon>
    </lineage>
</organism>
<dbReference type="Pfam" id="PF02087">
    <property type="entry name" value="Nitrophorin"/>
    <property type="match status" value="1"/>
</dbReference>
<proteinExistence type="evidence at transcript level"/>
<dbReference type="PANTHER" id="PTHR10612">
    <property type="entry name" value="APOLIPOPROTEIN D"/>
    <property type="match status" value="1"/>
</dbReference>
<dbReference type="GO" id="GO:0006629">
    <property type="term" value="P:lipid metabolic process"/>
    <property type="evidence" value="ECO:0007669"/>
    <property type="project" value="TreeGrafter"/>
</dbReference>
<accession>A0A1Q1NP39</accession>
<dbReference type="GO" id="GO:0005737">
    <property type="term" value="C:cytoplasm"/>
    <property type="evidence" value="ECO:0007669"/>
    <property type="project" value="TreeGrafter"/>
</dbReference>
<dbReference type="Gene3D" id="2.40.128.20">
    <property type="match status" value="1"/>
</dbReference>
<name>A0A1Q1NP39_PRIPG</name>
<dbReference type="EMBL" id="KX752801">
    <property type="protein sequence ID" value="AQM58295.1"/>
    <property type="molecule type" value="mRNA"/>
</dbReference>
<feature type="chain" id="PRO_5012885241" evidence="1">
    <location>
        <begin position="19"/>
        <end position="203"/>
    </location>
</feature>
<keyword evidence="1" id="KW-0732">Signal</keyword>
<feature type="domain" description="Nitrophorin" evidence="2">
    <location>
        <begin position="28"/>
        <end position="202"/>
    </location>
</feature>
<dbReference type="InterPro" id="IPR002351">
    <property type="entry name" value="Nitrophorin_domain"/>
</dbReference>